<name>A0A5S9QI78_9GAMM</name>
<feature type="domain" description="3-hydroxyacyl-CoA dehydrogenase NAD binding" evidence="12">
    <location>
        <begin position="325"/>
        <end position="503"/>
    </location>
</feature>
<dbReference type="Proteomes" id="UP000434580">
    <property type="component" value="Unassembled WGS sequence"/>
</dbReference>
<dbReference type="SUPFAM" id="SSF48179">
    <property type="entry name" value="6-phosphogluconate dehydrogenase C-terminal domain-like"/>
    <property type="match status" value="2"/>
</dbReference>
<dbReference type="Pfam" id="PF00378">
    <property type="entry name" value="ECH_1"/>
    <property type="match status" value="1"/>
</dbReference>
<dbReference type="UniPathway" id="UPA00659"/>
<dbReference type="EMBL" id="CACSII010000019">
    <property type="protein sequence ID" value="CAA0117875.1"/>
    <property type="molecule type" value="Genomic_DNA"/>
</dbReference>
<keyword evidence="7" id="KW-0443">Lipid metabolism</keyword>
<dbReference type="InterPro" id="IPR050136">
    <property type="entry name" value="FA_oxidation_alpha_subunit"/>
</dbReference>
<protein>
    <submittedName>
        <fullName evidence="13">Fatty acid oxidation complex subunit alpha</fullName>
    </submittedName>
</protein>
<evidence type="ECO:0000256" key="5">
    <source>
        <dbReference type="ARBA" id="ARBA00023002"/>
    </source>
</evidence>
<gene>
    <name evidence="13" type="primary">fadJ_2</name>
    <name evidence="13" type="ORF">DPBNPPHM_02348</name>
</gene>
<comment type="catalytic activity">
    <reaction evidence="10">
        <text>a (3S)-3-hydroxyacyl-CoA + NAD(+) = a 3-oxoacyl-CoA + NADH + H(+)</text>
        <dbReference type="Rhea" id="RHEA:22432"/>
        <dbReference type="ChEBI" id="CHEBI:15378"/>
        <dbReference type="ChEBI" id="CHEBI:57318"/>
        <dbReference type="ChEBI" id="CHEBI:57540"/>
        <dbReference type="ChEBI" id="CHEBI:57945"/>
        <dbReference type="ChEBI" id="CHEBI:90726"/>
        <dbReference type="EC" id="1.1.1.35"/>
    </reaction>
</comment>
<comment type="pathway">
    <text evidence="1">Lipid metabolism; fatty acid beta-oxidation.</text>
</comment>
<dbReference type="SUPFAM" id="SSF51735">
    <property type="entry name" value="NAD(P)-binding Rossmann-fold domains"/>
    <property type="match status" value="1"/>
</dbReference>
<dbReference type="GO" id="GO:0016509">
    <property type="term" value="F:long-chain (3S)-3-hydroxyacyl-CoA dehydrogenase (NAD+) activity"/>
    <property type="evidence" value="ECO:0007669"/>
    <property type="project" value="TreeGrafter"/>
</dbReference>
<keyword evidence="3" id="KW-0276">Fatty acid metabolism</keyword>
<dbReference type="Pfam" id="PF00725">
    <property type="entry name" value="3HCDH"/>
    <property type="match status" value="1"/>
</dbReference>
<dbReference type="InterPro" id="IPR006108">
    <property type="entry name" value="3HC_DH_C"/>
</dbReference>
<dbReference type="Pfam" id="PF02737">
    <property type="entry name" value="3HCDH_N"/>
    <property type="match status" value="1"/>
</dbReference>
<evidence type="ECO:0000256" key="8">
    <source>
        <dbReference type="ARBA" id="ARBA00023239"/>
    </source>
</evidence>
<keyword evidence="9" id="KW-0511">Multifunctional enzyme</keyword>
<keyword evidence="6" id="KW-0520">NAD</keyword>
<dbReference type="InterPro" id="IPR029045">
    <property type="entry name" value="ClpP/crotonase-like_dom_sf"/>
</dbReference>
<organism evidence="13 14">
    <name type="scientific">BD1-7 clade bacterium</name>
    <dbReference type="NCBI Taxonomy" id="2029982"/>
    <lineage>
        <taxon>Bacteria</taxon>
        <taxon>Pseudomonadati</taxon>
        <taxon>Pseudomonadota</taxon>
        <taxon>Gammaproteobacteria</taxon>
        <taxon>Cellvibrionales</taxon>
        <taxon>Spongiibacteraceae</taxon>
        <taxon>BD1-7 clade</taxon>
    </lineage>
</organism>
<accession>A0A5S9QI78</accession>
<evidence type="ECO:0000256" key="7">
    <source>
        <dbReference type="ARBA" id="ARBA00023098"/>
    </source>
</evidence>
<dbReference type="SUPFAM" id="SSF52096">
    <property type="entry name" value="ClpP/crotonase"/>
    <property type="match status" value="1"/>
</dbReference>
<evidence type="ECO:0000256" key="9">
    <source>
        <dbReference type="ARBA" id="ARBA00023268"/>
    </source>
</evidence>
<dbReference type="OrthoDB" id="5389341at2"/>
<keyword evidence="5" id="KW-0560">Oxidoreductase</keyword>
<dbReference type="InterPro" id="IPR008927">
    <property type="entry name" value="6-PGluconate_DH-like_C_sf"/>
</dbReference>
<sequence>MGYIRLEKDADGIIELIMDQPGEKVNTMGDEFIAAITKAVDEIEAQKDDIKGVYVRSGKDSFFGGGDLRKLLEMPVEMDQAEATRVFDGIMAAKAPLRKLETLGLPVAVGINGACLGGGYEISLACHYRVALEDAPMGLPEAQLGLMPGADGVVRMVRKHGLTNAVTYVSQGKQFKGQKAVETGYCDELAADVEDMHAKAKAWILANPESVQPWDAPGYTIPGGSPADKDMDQGLQGLLYFGPVNVMVNTWGNFPHAKAIFACISDVGRVDFATAQKIEARYFLSLMRSQVAKNMISTFFFQLNDLENGASRPSFDAVPKTDCKKLGILGAGQMGAGIAYAASKVGIEVVLKDISQENADKGKAYCEGVAEKLKSKGRLSEEKAAEMLSLITPTADAADLADCDIVIEAVFEDRKIKAAVTAETEAVTGADSVFATNTSSLPITGLAEGSSRKANFIGMHFFSPAEKMPLVEIIKGDETSDEALAKAFDLSIKLGKKPIVVNDGEGFFTTRVIAKTVEEGAAMVLEGINPVIIENAAKQNGSPVGPLAAIDEISQATAYKNGQQLKADKEARGESVNANNPAAVLVAKMVEDFDRQGKAHGAGYYEYPEGGKKYIWPGMKEHFAPEGYKEIPFEDVQDRLTFSQALEAVRAMEDGVVFNPADGNIGSIMGIGYPAQTGGVFQHINAYGVKAFAERAQYLADTYGDVFAVPQLLKDKAAAGETF</sequence>
<evidence type="ECO:0000313" key="14">
    <source>
        <dbReference type="Proteomes" id="UP000434580"/>
    </source>
</evidence>
<dbReference type="InterPro" id="IPR036291">
    <property type="entry name" value="NAD(P)-bd_dom_sf"/>
</dbReference>
<feature type="domain" description="3-hydroxyacyl-CoA dehydrogenase C-terminal" evidence="11">
    <location>
        <begin position="506"/>
        <end position="607"/>
    </location>
</feature>
<keyword evidence="4" id="KW-0442">Lipid degradation</keyword>
<dbReference type="InterPro" id="IPR001753">
    <property type="entry name" value="Enoyl-CoA_hydra/iso"/>
</dbReference>
<evidence type="ECO:0000313" key="13">
    <source>
        <dbReference type="EMBL" id="CAA0117875.1"/>
    </source>
</evidence>
<reference evidence="13 14" key="1">
    <citation type="submission" date="2019-11" db="EMBL/GenBank/DDBJ databases">
        <authorList>
            <person name="Holert J."/>
        </authorList>
    </citation>
    <scope>NUCLEOTIDE SEQUENCE [LARGE SCALE GENOMIC DNA]</scope>
    <source>
        <strain evidence="13">BC5_2</strain>
    </source>
</reference>
<evidence type="ECO:0000256" key="2">
    <source>
        <dbReference type="ARBA" id="ARBA00007005"/>
    </source>
</evidence>
<dbReference type="AlphaFoldDB" id="A0A5S9QI78"/>
<evidence type="ECO:0000256" key="10">
    <source>
        <dbReference type="ARBA" id="ARBA00049556"/>
    </source>
</evidence>
<dbReference type="Gene3D" id="3.90.226.10">
    <property type="entry name" value="2-enoyl-CoA Hydratase, Chain A, domain 1"/>
    <property type="match status" value="1"/>
</dbReference>
<dbReference type="Gene3D" id="1.10.1040.50">
    <property type="match status" value="1"/>
</dbReference>
<dbReference type="InterPro" id="IPR006176">
    <property type="entry name" value="3-OHacyl-CoA_DH_NAD-bd"/>
</dbReference>
<evidence type="ECO:0000256" key="4">
    <source>
        <dbReference type="ARBA" id="ARBA00022963"/>
    </source>
</evidence>
<comment type="similarity">
    <text evidence="2">In the central section; belongs to the 3-hydroxyacyl-CoA dehydrogenase family.</text>
</comment>
<evidence type="ECO:0000259" key="12">
    <source>
        <dbReference type="Pfam" id="PF02737"/>
    </source>
</evidence>
<dbReference type="GO" id="GO:0070403">
    <property type="term" value="F:NAD+ binding"/>
    <property type="evidence" value="ECO:0007669"/>
    <property type="project" value="InterPro"/>
</dbReference>
<dbReference type="FunFam" id="3.40.50.720:FF:000009">
    <property type="entry name" value="Fatty oxidation complex, alpha subunit"/>
    <property type="match status" value="1"/>
</dbReference>
<evidence type="ECO:0000256" key="6">
    <source>
        <dbReference type="ARBA" id="ARBA00023027"/>
    </source>
</evidence>
<dbReference type="GO" id="GO:0004300">
    <property type="term" value="F:enoyl-CoA hydratase activity"/>
    <property type="evidence" value="ECO:0007669"/>
    <property type="project" value="TreeGrafter"/>
</dbReference>
<evidence type="ECO:0000256" key="3">
    <source>
        <dbReference type="ARBA" id="ARBA00022832"/>
    </source>
</evidence>
<dbReference type="PANTHER" id="PTHR43612:SF3">
    <property type="entry name" value="TRIFUNCTIONAL ENZYME SUBUNIT ALPHA, MITOCHONDRIAL"/>
    <property type="match status" value="1"/>
</dbReference>
<dbReference type="PANTHER" id="PTHR43612">
    <property type="entry name" value="TRIFUNCTIONAL ENZYME SUBUNIT ALPHA"/>
    <property type="match status" value="1"/>
</dbReference>
<keyword evidence="8" id="KW-0456">Lyase</keyword>
<dbReference type="Gene3D" id="3.40.50.720">
    <property type="entry name" value="NAD(P)-binding Rossmann-like Domain"/>
    <property type="match status" value="1"/>
</dbReference>
<dbReference type="CDD" id="cd06558">
    <property type="entry name" value="crotonase-like"/>
    <property type="match status" value="1"/>
</dbReference>
<evidence type="ECO:0000259" key="11">
    <source>
        <dbReference type="Pfam" id="PF00725"/>
    </source>
</evidence>
<evidence type="ECO:0000256" key="1">
    <source>
        <dbReference type="ARBA" id="ARBA00005005"/>
    </source>
</evidence>
<dbReference type="GO" id="GO:0006635">
    <property type="term" value="P:fatty acid beta-oxidation"/>
    <property type="evidence" value="ECO:0007669"/>
    <property type="project" value="UniProtKB-UniPathway"/>
</dbReference>
<proteinExistence type="inferred from homology"/>